<gene>
    <name evidence="4" type="ORF">ACFPMG_04955</name>
</gene>
<comment type="subcellular location">
    <subcellularLocation>
        <location evidence="1">Secreted</location>
    </subcellularLocation>
</comment>
<comment type="caution">
    <text evidence="4">The sequence shown here is derived from an EMBL/GenBank/DDBJ whole genome shotgun (WGS) entry which is preliminary data.</text>
</comment>
<name>A0ABW0G176_9PROT</name>
<evidence type="ECO:0000313" key="5">
    <source>
        <dbReference type="Proteomes" id="UP001596166"/>
    </source>
</evidence>
<keyword evidence="2" id="KW-0964">Secreted</keyword>
<organism evidence="4 5">
    <name type="scientific">Azospirillum himalayense</name>
    <dbReference type="NCBI Taxonomy" id="654847"/>
    <lineage>
        <taxon>Bacteria</taxon>
        <taxon>Pseudomonadati</taxon>
        <taxon>Pseudomonadota</taxon>
        <taxon>Alphaproteobacteria</taxon>
        <taxon>Rhodospirillales</taxon>
        <taxon>Azospirillaceae</taxon>
        <taxon>Azospirillum</taxon>
    </lineage>
</organism>
<dbReference type="Pfam" id="PF00353">
    <property type="entry name" value="HemolysinCabind"/>
    <property type="match status" value="4"/>
</dbReference>
<keyword evidence="5" id="KW-1185">Reference proteome</keyword>
<sequence>MTAYYGTTGNNTVVGTAGDDSFLWNAANQGGRDSIDGGAGTDTLTLDMSSGTYISTTLYDGGGNSYNVLPQNAVRFIYSTSINSSSYTVEFRNIEQVSITGGSNTDYLYGLALADTLVGNNGSDFLWGGAGNDSLDGGFGDDTLDGGDGDDTLLGGSDRDRLLGGNGNDTLDGGAGNDTLDGGAGNDTLDGGFGNDSLDGGTGNDRLL</sequence>
<proteinExistence type="predicted"/>
<dbReference type="PRINTS" id="PR00313">
    <property type="entry name" value="CABNDNGRPT"/>
</dbReference>
<feature type="compositionally biased region" description="Acidic residues" evidence="3">
    <location>
        <begin position="142"/>
        <end position="151"/>
    </location>
</feature>
<reference evidence="5" key="1">
    <citation type="journal article" date="2019" name="Int. J. Syst. Evol. Microbiol.">
        <title>The Global Catalogue of Microorganisms (GCM) 10K type strain sequencing project: providing services to taxonomists for standard genome sequencing and annotation.</title>
        <authorList>
            <consortium name="The Broad Institute Genomics Platform"/>
            <consortium name="The Broad Institute Genome Sequencing Center for Infectious Disease"/>
            <person name="Wu L."/>
            <person name="Ma J."/>
        </authorList>
    </citation>
    <scope>NUCLEOTIDE SEQUENCE [LARGE SCALE GENOMIC DNA]</scope>
    <source>
        <strain evidence="5">CCUG 58760</strain>
    </source>
</reference>
<dbReference type="EMBL" id="JBHSLC010000006">
    <property type="protein sequence ID" value="MFC5354350.1"/>
    <property type="molecule type" value="Genomic_DNA"/>
</dbReference>
<dbReference type="SUPFAM" id="SSF51120">
    <property type="entry name" value="beta-Roll"/>
    <property type="match status" value="2"/>
</dbReference>
<evidence type="ECO:0000256" key="2">
    <source>
        <dbReference type="ARBA" id="ARBA00022525"/>
    </source>
</evidence>
<evidence type="ECO:0000256" key="3">
    <source>
        <dbReference type="SAM" id="MobiDB-lite"/>
    </source>
</evidence>
<feature type="compositionally biased region" description="Low complexity" evidence="3">
    <location>
        <begin position="168"/>
        <end position="190"/>
    </location>
</feature>
<dbReference type="Proteomes" id="UP001596166">
    <property type="component" value="Unassembled WGS sequence"/>
</dbReference>
<dbReference type="InterPro" id="IPR001343">
    <property type="entry name" value="Hemolysn_Ca-bd"/>
</dbReference>
<dbReference type="InterPro" id="IPR018511">
    <property type="entry name" value="Hemolysin-typ_Ca-bd_CS"/>
</dbReference>
<feature type="non-terminal residue" evidence="4">
    <location>
        <position position="208"/>
    </location>
</feature>
<dbReference type="Gene3D" id="2.150.10.10">
    <property type="entry name" value="Serralysin-like metalloprotease, C-terminal"/>
    <property type="match status" value="2"/>
</dbReference>
<protein>
    <submittedName>
        <fullName evidence="4">Calcium-binding protein</fullName>
    </submittedName>
</protein>
<dbReference type="PANTHER" id="PTHR38340:SF1">
    <property type="entry name" value="S-LAYER PROTEIN"/>
    <property type="match status" value="1"/>
</dbReference>
<evidence type="ECO:0000256" key="1">
    <source>
        <dbReference type="ARBA" id="ARBA00004613"/>
    </source>
</evidence>
<dbReference type="InterPro" id="IPR050557">
    <property type="entry name" value="RTX_toxin/Mannuronan_C5-epim"/>
</dbReference>
<evidence type="ECO:0000313" key="4">
    <source>
        <dbReference type="EMBL" id="MFC5354350.1"/>
    </source>
</evidence>
<dbReference type="InterPro" id="IPR011049">
    <property type="entry name" value="Serralysin-like_metalloprot_C"/>
</dbReference>
<dbReference type="RefSeq" id="WP_376994094.1">
    <property type="nucleotide sequence ID" value="NZ_JBHSLC010000006.1"/>
</dbReference>
<feature type="region of interest" description="Disordered" evidence="3">
    <location>
        <begin position="140"/>
        <end position="208"/>
    </location>
</feature>
<dbReference type="PANTHER" id="PTHR38340">
    <property type="entry name" value="S-LAYER PROTEIN"/>
    <property type="match status" value="1"/>
</dbReference>
<dbReference type="PROSITE" id="PS00330">
    <property type="entry name" value="HEMOLYSIN_CALCIUM"/>
    <property type="match status" value="5"/>
</dbReference>
<accession>A0ABW0G176</accession>